<dbReference type="EMBL" id="PQIB02000006">
    <property type="protein sequence ID" value="RLN13000.1"/>
    <property type="molecule type" value="Genomic_DNA"/>
</dbReference>
<sequence>MDQTTSYLLEINLVGNPKKARKGVGCFSFEKVVDSELINFKDLVDSIVEQYPPRYMLREVIGSPNGLAICTDAGQPVMTRVEEVFPEAQHRECMFHLVTNFKKRFSGKVFDEHLWAAAYSWNPYIFRKHWQAMENENQQQLHILGIGIKSCGLESNHGFFMHPPLLKAIAGRRKNKSHKGCTEKKRKKGQHKCPICTDYGHHWHNCKRGNPDDIAAMMAERGPPKKKKRSSKKASQSSIVPVQNEAPALSSSMSYPPRCKSRSGSNQPEPLSIDYQGSNEQVHAPPATRTKAKAPLKVKAKRKRKDLVKKSSEQQIVPLDSHAMGTRSKK</sequence>
<comment type="caution">
    <text evidence="2">The sequence shown here is derived from an EMBL/GenBank/DDBJ whole genome shotgun (WGS) entry which is preliminary data.</text>
</comment>
<accession>A0A3L6S220</accession>
<organism evidence="2 3">
    <name type="scientific">Panicum miliaceum</name>
    <name type="common">Proso millet</name>
    <name type="synonym">Broomcorn millet</name>
    <dbReference type="NCBI Taxonomy" id="4540"/>
    <lineage>
        <taxon>Eukaryota</taxon>
        <taxon>Viridiplantae</taxon>
        <taxon>Streptophyta</taxon>
        <taxon>Embryophyta</taxon>
        <taxon>Tracheophyta</taxon>
        <taxon>Spermatophyta</taxon>
        <taxon>Magnoliopsida</taxon>
        <taxon>Liliopsida</taxon>
        <taxon>Poales</taxon>
        <taxon>Poaceae</taxon>
        <taxon>PACMAD clade</taxon>
        <taxon>Panicoideae</taxon>
        <taxon>Panicodae</taxon>
        <taxon>Paniceae</taxon>
        <taxon>Panicinae</taxon>
        <taxon>Panicum</taxon>
        <taxon>Panicum sect. Panicum</taxon>
    </lineage>
</organism>
<proteinExistence type="predicted"/>
<dbReference type="OrthoDB" id="690887at2759"/>
<protein>
    <recommendedName>
        <fullName evidence="4">MULE transposase domain-containing protein</fullName>
    </recommendedName>
</protein>
<feature type="compositionally biased region" description="Basic residues" evidence="1">
    <location>
        <begin position="290"/>
        <end position="307"/>
    </location>
</feature>
<evidence type="ECO:0000256" key="1">
    <source>
        <dbReference type="SAM" id="MobiDB-lite"/>
    </source>
</evidence>
<feature type="region of interest" description="Disordered" evidence="1">
    <location>
        <begin position="221"/>
        <end position="330"/>
    </location>
</feature>
<keyword evidence="3" id="KW-1185">Reference proteome</keyword>
<dbReference type="AlphaFoldDB" id="A0A3L6S220"/>
<evidence type="ECO:0000313" key="3">
    <source>
        <dbReference type="Proteomes" id="UP000275267"/>
    </source>
</evidence>
<feature type="compositionally biased region" description="Polar residues" evidence="1">
    <location>
        <begin position="262"/>
        <end position="281"/>
    </location>
</feature>
<reference evidence="3" key="1">
    <citation type="journal article" date="2019" name="Nat. Commun.">
        <title>The genome of broomcorn millet.</title>
        <authorList>
            <person name="Zou C."/>
            <person name="Miki D."/>
            <person name="Li D."/>
            <person name="Tang Q."/>
            <person name="Xiao L."/>
            <person name="Rajput S."/>
            <person name="Deng P."/>
            <person name="Jia W."/>
            <person name="Huang R."/>
            <person name="Zhang M."/>
            <person name="Sun Y."/>
            <person name="Hu J."/>
            <person name="Fu X."/>
            <person name="Schnable P.S."/>
            <person name="Li F."/>
            <person name="Zhang H."/>
            <person name="Feng B."/>
            <person name="Zhu X."/>
            <person name="Liu R."/>
            <person name="Schnable J.C."/>
            <person name="Zhu J.-K."/>
            <person name="Zhang H."/>
        </authorList>
    </citation>
    <scope>NUCLEOTIDE SEQUENCE [LARGE SCALE GENOMIC DNA]</scope>
</reference>
<gene>
    <name evidence="2" type="ORF">C2845_PM09G01870</name>
</gene>
<dbReference type="Proteomes" id="UP000275267">
    <property type="component" value="Unassembled WGS sequence"/>
</dbReference>
<evidence type="ECO:0000313" key="2">
    <source>
        <dbReference type="EMBL" id="RLN13000.1"/>
    </source>
</evidence>
<evidence type="ECO:0008006" key="4">
    <source>
        <dbReference type="Google" id="ProtNLM"/>
    </source>
</evidence>
<name>A0A3L6S220_PANMI</name>